<proteinExistence type="predicted"/>
<dbReference type="Proteomes" id="UP001500305">
    <property type="component" value="Unassembled WGS sequence"/>
</dbReference>
<dbReference type="EMBL" id="BAAATR010000027">
    <property type="protein sequence ID" value="GAA2262292.1"/>
    <property type="molecule type" value="Genomic_DNA"/>
</dbReference>
<protein>
    <submittedName>
        <fullName evidence="1">Uncharacterized protein</fullName>
    </submittedName>
</protein>
<organism evidence="1 2">
    <name type="scientific">Kitasatospora cystarginea</name>
    <dbReference type="NCBI Taxonomy" id="58350"/>
    <lineage>
        <taxon>Bacteria</taxon>
        <taxon>Bacillati</taxon>
        <taxon>Actinomycetota</taxon>
        <taxon>Actinomycetes</taxon>
        <taxon>Kitasatosporales</taxon>
        <taxon>Streptomycetaceae</taxon>
        <taxon>Kitasatospora</taxon>
    </lineage>
</organism>
<reference evidence="1 2" key="1">
    <citation type="journal article" date="2019" name="Int. J. Syst. Evol. Microbiol.">
        <title>The Global Catalogue of Microorganisms (GCM) 10K type strain sequencing project: providing services to taxonomists for standard genome sequencing and annotation.</title>
        <authorList>
            <consortium name="The Broad Institute Genomics Platform"/>
            <consortium name="The Broad Institute Genome Sequencing Center for Infectious Disease"/>
            <person name="Wu L."/>
            <person name="Ma J."/>
        </authorList>
    </citation>
    <scope>NUCLEOTIDE SEQUENCE [LARGE SCALE GENOMIC DNA]</scope>
    <source>
        <strain evidence="1 2">JCM 7356</strain>
    </source>
</reference>
<name>A0ABN3EL81_9ACTN</name>
<sequence>MHVLTLVGHLPQGVAALPLGEPVEVEVAAPGGRRVLKAVRSLPALSRRKVGQRQLLPKEIDTRYLDAAVTELQRAATPLPKNTWPACPR</sequence>
<evidence type="ECO:0000313" key="2">
    <source>
        <dbReference type="Proteomes" id="UP001500305"/>
    </source>
</evidence>
<keyword evidence="2" id="KW-1185">Reference proteome</keyword>
<gene>
    <name evidence="1" type="ORF">GCM10010430_53390</name>
</gene>
<comment type="caution">
    <text evidence="1">The sequence shown here is derived from an EMBL/GenBank/DDBJ whole genome shotgun (WGS) entry which is preliminary data.</text>
</comment>
<evidence type="ECO:0000313" key="1">
    <source>
        <dbReference type="EMBL" id="GAA2262292.1"/>
    </source>
</evidence>
<accession>A0ABN3EL81</accession>